<dbReference type="SUPFAM" id="SSF47413">
    <property type="entry name" value="lambda repressor-like DNA-binding domains"/>
    <property type="match status" value="1"/>
</dbReference>
<feature type="domain" description="HTH cro/C1-type" evidence="2">
    <location>
        <begin position="12"/>
        <end position="68"/>
    </location>
</feature>
<proteinExistence type="predicted"/>
<organism evidence="3 4">
    <name type="scientific">Colwellia marinimaniae</name>
    <dbReference type="NCBI Taxonomy" id="1513592"/>
    <lineage>
        <taxon>Bacteria</taxon>
        <taxon>Pseudomonadati</taxon>
        <taxon>Pseudomonadota</taxon>
        <taxon>Gammaproteobacteria</taxon>
        <taxon>Alteromonadales</taxon>
        <taxon>Colwelliaceae</taxon>
        <taxon>Colwellia</taxon>
    </lineage>
</organism>
<reference evidence="3 4" key="1">
    <citation type="submission" date="2017-06" db="EMBL/GenBank/DDBJ databases">
        <title>Whole Genome Sequences of Colwellia marinimaniae MTCD1.</title>
        <authorList>
            <person name="Kusumoto H."/>
            <person name="Inoue M."/>
            <person name="Tanikawa K."/>
            <person name="Maeji H."/>
            <person name="Cameron J.H."/>
            <person name="Bartlett D.H."/>
        </authorList>
    </citation>
    <scope>NUCLEOTIDE SEQUENCE [LARGE SCALE GENOMIC DNA]</scope>
    <source>
        <strain evidence="3 4">MTCD1</strain>
    </source>
</reference>
<dbReference type="InterPro" id="IPR010982">
    <property type="entry name" value="Lambda_DNA-bd_dom_sf"/>
</dbReference>
<dbReference type="SMART" id="SM00530">
    <property type="entry name" value="HTH_XRE"/>
    <property type="match status" value="1"/>
</dbReference>
<evidence type="ECO:0000256" key="1">
    <source>
        <dbReference type="ARBA" id="ARBA00023125"/>
    </source>
</evidence>
<dbReference type="Proteomes" id="UP000197068">
    <property type="component" value="Unassembled WGS sequence"/>
</dbReference>
<evidence type="ECO:0000259" key="2">
    <source>
        <dbReference type="PROSITE" id="PS50943"/>
    </source>
</evidence>
<gene>
    <name evidence="3" type="ORF">MTCD1_00702</name>
</gene>
<dbReference type="CDD" id="cd00093">
    <property type="entry name" value="HTH_XRE"/>
    <property type="match status" value="1"/>
</dbReference>
<dbReference type="InterPro" id="IPR001387">
    <property type="entry name" value="Cro/C1-type_HTH"/>
</dbReference>
<sequence length="81" mass="9037">MSKKAKGVISNQLRKKRFEKDEMTQQQLAKAIGVTRQTIAAIEAGKYSPSLEVAFCLSDIFASPLDELFQWQANDSDTSKV</sequence>
<dbReference type="EMBL" id="BDQM01000003">
    <property type="protein sequence ID" value="GAW95103.1"/>
    <property type="molecule type" value="Genomic_DNA"/>
</dbReference>
<dbReference type="PANTHER" id="PTHR46558:SF4">
    <property type="entry name" value="DNA-BIDING PHAGE PROTEIN"/>
    <property type="match status" value="1"/>
</dbReference>
<protein>
    <submittedName>
        <fullName evidence="3">Transcriptional regulator</fullName>
    </submittedName>
</protein>
<dbReference type="Pfam" id="PF01381">
    <property type="entry name" value="HTH_3"/>
    <property type="match status" value="1"/>
</dbReference>
<accession>A0ABQ0MRV7</accession>
<keyword evidence="4" id="KW-1185">Reference proteome</keyword>
<dbReference type="RefSeq" id="WP_057179334.1">
    <property type="nucleotide sequence ID" value="NZ_BDQM01000003.1"/>
</dbReference>
<evidence type="ECO:0000313" key="3">
    <source>
        <dbReference type="EMBL" id="GAW95103.1"/>
    </source>
</evidence>
<dbReference type="PANTHER" id="PTHR46558">
    <property type="entry name" value="TRACRIPTIONAL REGULATORY PROTEIN-RELATED-RELATED"/>
    <property type="match status" value="1"/>
</dbReference>
<keyword evidence="1" id="KW-0238">DNA-binding</keyword>
<name>A0ABQ0MRV7_9GAMM</name>
<comment type="caution">
    <text evidence="3">The sequence shown here is derived from an EMBL/GenBank/DDBJ whole genome shotgun (WGS) entry which is preliminary data.</text>
</comment>
<dbReference type="Gene3D" id="1.10.260.40">
    <property type="entry name" value="lambda repressor-like DNA-binding domains"/>
    <property type="match status" value="1"/>
</dbReference>
<dbReference type="PROSITE" id="PS50943">
    <property type="entry name" value="HTH_CROC1"/>
    <property type="match status" value="1"/>
</dbReference>
<evidence type="ECO:0000313" key="4">
    <source>
        <dbReference type="Proteomes" id="UP000197068"/>
    </source>
</evidence>